<dbReference type="InterPro" id="IPR036397">
    <property type="entry name" value="RNaseH_sf"/>
</dbReference>
<protein>
    <submittedName>
        <fullName evidence="3">Ankyrin repeat domain-containing protein 29</fullName>
    </submittedName>
</protein>
<reference evidence="3 4" key="1">
    <citation type="submission" date="2024-02" db="EMBL/GenBank/DDBJ databases">
        <authorList>
            <person name="Chen Y."/>
            <person name="Shah S."/>
            <person name="Dougan E. K."/>
            <person name="Thang M."/>
            <person name="Chan C."/>
        </authorList>
    </citation>
    <scope>NUCLEOTIDE SEQUENCE [LARGE SCALE GENOMIC DNA]</scope>
</reference>
<feature type="region of interest" description="Disordered" evidence="2">
    <location>
        <begin position="1497"/>
        <end position="1524"/>
    </location>
</feature>
<feature type="region of interest" description="Disordered" evidence="2">
    <location>
        <begin position="687"/>
        <end position="716"/>
    </location>
</feature>
<dbReference type="Gene3D" id="3.30.420.10">
    <property type="entry name" value="Ribonuclease H-like superfamily/Ribonuclease H"/>
    <property type="match status" value="1"/>
</dbReference>
<feature type="compositionally biased region" description="Basic and acidic residues" evidence="2">
    <location>
        <begin position="1509"/>
        <end position="1524"/>
    </location>
</feature>
<feature type="compositionally biased region" description="Low complexity" evidence="2">
    <location>
        <begin position="1"/>
        <end position="16"/>
    </location>
</feature>
<feature type="region of interest" description="Disordered" evidence="2">
    <location>
        <begin position="1421"/>
        <end position="1481"/>
    </location>
</feature>
<keyword evidence="4" id="KW-1185">Reference proteome</keyword>
<feature type="coiled-coil region" evidence="1">
    <location>
        <begin position="1385"/>
        <end position="1420"/>
    </location>
</feature>
<sequence length="2120" mass="237159">MASDMAAATASSEAAAEGGFSPGHSPGGRDRDLPPGFDGGDPLAFKKYERDIQLWVFDTEVPKVKHGVRMLRTLTGPARAAAEEIPLEVLMTEEGSKAIMKKLREYFSPYLESALPRAFEEAVYSEMRKNKETIQEYIIRQDAAFKELKDEGVTLDDTVKGYIIFRHASLTQVQEDQVTTWTSGQYGREEVIKALRRLEKVHHDKAGKHFITAVDEGEDFHPEETFGSFVDDEDENYVWINDGDLEDIFEADLQEALATYQEVRKALRDQKVQRNTWKGRGKNKTFGKGKSGPFKGPSEVGHWAKECTGTPDAHARGRDGEKDSTKTGFFVASEKVENAACFGLMGNSVYHFTLGDFIGRASNPPFIGIQTASHQGVVATAAQSGLIGEGALERLQGNMKDYGLKGSWTGKQAQARGVGGEVKVVGVIELPLGLGGVSGVLECTVVKEDIPLLLPIRLLRDLHAVVDLAKDQLIILGTHEIPMNQMPSGHASVKVLEFGPSGLMAMEEKEKEQRMETSEAARALLHWRTMGKKTPQVVQLFEDGKQEDAKEAAWLTAGCAAGFSPLSYGEGLPSSSMEAPLSKASVPPTFKQEQYAKMIKSVGIFQGLRKCAKPPHMPVDKCTHPTNCLSGAGNAVQREVWCQECHARWKVATTIPKSKATPLHDTGAQLPGVYNVDIPYGILTGNASDSPASGDHDGALQLPTSSGAHDSEEVRPDKGSAFFQVRPEGMRVLQMGSAGDQVLQQSLAMQNMSGPSTGNPLEDQLLVLKEELARKDQQINDRENALVHAQEVAKTCMAEAVSRNQEMLSEQNTVHEAQKKYLEDQILWMSAVAGEERVSRAMNDPAFHQETGLNVAEIYSEAERRGGQGAAFDLKTGYDFRSKWHRRKCFERLIQVDPDHSEWNYRRMPMDKAVALVGEGVEHVEFAMKLMEWQIRRGRLALFEHPKGSRAWQEGAVQRVLQLPGVEIVTGDQCQFGLRVREEEELNKKPTNFMTNGRKLKLGKRCTGDHEHQPLLHGRAKAAERYPPGLFQAIVKAASTDKSQMVLVEEDNMEGIDPEELIDGAQAEEERREGMERLLPAAEAEDELEEGREAEESDPLPCGVNRREKQLIKKLHINLGHPSTQDFYRAMKMSRARLEVLSYIKKEFKCDHCEEHQPPRSARPATIPKTYAPNRVVGVDIVFMPAVNPKETKPVLNVVDWGTCYQVLEPVEEMSSDAVWMSFVRGWIRTFGMPELIVMDQAESSLEALPKKQLSTVDWSVEAAKNRLFNRIPGSLASDDPFEVGLIQGSANEEMRRTMEIRQAAMESFIKYATEASLRKAAHAKSRGTRTFNPGQIVYVYRKPLPRRGAAPAGTRACWCGPGTLILLDGRNAWVSMKGELWKCAQEQLRLASSEEEEAMNLLKEEFDELKEQLRRGESKRGFKDISQWERPEEAEEPQLSEEEWSSINPKKVKEKMQVSQHIPQPLALPKKRSQKRSKQEDELYILDEEKEVPEEFEGSPSKWRRTVRTHEDGSRSTVKGDWRKPKTSAEECIPTRSWVGYTEFTFKEKFEPEKYINAWMVKRSSDEVREEDITEAEWPKWRETDGSEWEKVAQTGAVIALREEESELIEKQLKEAGLTNRILPSRMVRRWKPSEQPGVPPSRKSRWCIRGDRDPDLLSLNRYSPTVTTAVVNIALQLAANRGFKTYVADLKNAFMQSERLVRERGRLFCRQPRGGLPGLKPGQLIEIMAGAYGLGDAPAHWRKSLRGALLELGYEPSAMDPCTFKYMARNHAGARQLQGLVVVEVDEAHGAVLERLQQRFTFGKFVNLDTQESGASFNGRSIRALKGGGYAIDMEKFISERLNKVPFNLNGRKKDEDATDQEKDDARAAIGALTWAAKEGRPDCAAGASIIASCLNKLKVQDMIDLNKIITEAKDHAAMTVTIQKIENDKVCFGVITDASYANTETYSSQGGFGILCYDKDLESSETQSLAKGLQELAWCITVYNELADPEFDLREWEKAARARRLTAIAREDIDETLRQGQGLCLIDAKSLYDHLVKPTVGSTEDRRTAIEMQLIRQSMQETGTAVKWISHELMIADCLTKRFGNKEPLYKFLQSGVLNFASAVSKNCWEAVRTSSQ</sequence>
<comment type="caution">
    <text evidence="3">The sequence shown here is derived from an EMBL/GenBank/DDBJ whole genome shotgun (WGS) entry which is preliminary data.</text>
</comment>
<name>A0ABP0PS79_9DINO</name>
<feature type="compositionally biased region" description="Acidic residues" evidence="2">
    <location>
        <begin position="1083"/>
        <end position="1098"/>
    </location>
</feature>
<feature type="compositionally biased region" description="Basic residues" evidence="2">
    <location>
        <begin position="278"/>
        <end position="287"/>
    </location>
</feature>
<gene>
    <name evidence="3" type="ORF">SCF082_LOCUS37658</name>
</gene>
<feature type="compositionally biased region" description="Acidic residues" evidence="2">
    <location>
        <begin position="1433"/>
        <end position="1445"/>
    </location>
</feature>
<feature type="region of interest" description="Disordered" evidence="2">
    <location>
        <begin position="278"/>
        <end position="300"/>
    </location>
</feature>
<dbReference type="SUPFAM" id="SSF53098">
    <property type="entry name" value="Ribonuclease H-like"/>
    <property type="match status" value="1"/>
</dbReference>
<keyword evidence="1" id="KW-0175">Coiled coil</keyword>
<evidence type="ECO:0000256" key="1">
    <source>
        <dbReference type="SAM" id="Coils"/>
    </source>
</evidence>
<feature type="compositionally biased region" description="Low complexity" evidence="2">
    <location>
        <begin position="288"/>
        <end position="298"/>
    </location>
</feature>
<dbReference type="Proteomes" id="UP001642464">
    <property type="component" value="Unassembled WGS sequence"/>
</dbReference>
<evidence type="ECO:0000256" key="2">
    <source>
        <dbReference type="SAM" id="MobiDB-lite"/>
    </source>
</evidence>
<evidence type="ECO:0000313" key="4">
    <source>
        <dbReference type="Proteomes" id="UP001642464"/>
    </source>
</evidence>
<feature type="compositionally biased region" description="Basic and acidic residues" evidence="2">
    <location>
        <begin position="1421"/>
        <end position="1432"/>
    </location>
</feature>
<accession>A0ABP0PS79</accession>
<organism evidence="3 4">
    <name type="scientific">Durusdinium trenchii</name>
    <dbReference type="NCBI Taxonomy" id="1381693"/>
    <lineage>
        <taxon>Eukaryota</taxon>
        <taxon>Sar</taxon>
        <taxon>Alveolata</taxon>
        <taxon>Dinophyceae</taxon>
        <taxon>Suessiales</taxon>
        <taxon>Symbiodiniaceae</taxon>
        <taxon>Durusdinium</taxon>
    </lineage>
</organism>
<proteinExistence type="predicted"/>
<feature type="region of interest" description="Disordered" evidence="2">
    <location>
        <begin position="1"/>
        <end position="40"/>
    </location>
</feature>
<evidence type="ECO:0000313" key="3">
    <source>
        <dbReference type="EMBL" id="CAK9078881.1"/>
    </source>
</evidence>
<dbReference type="InterPro" id="IPR012337">
    <property type="entry name" value="RNaseH-like_sf"/>
</dbReference>
<dbReference type="EMBL" id="CAXAMM010038553">
    <property type="protein sequence ID" value="CAK9078881.1"/>
    <property type="molecule type" value="Genomic_DNA"/>
</dbReference>
<feature type="region of interest" description="Disordered" evidence="2">
    <location>
        <begin position="1083"/>
        <end position="1102"/>
    </location>
</feature>